<keyword evidence="4" id="KW-0677">Repeat</keyword>
<comment type="catalytic activity">
    <reaction evidence="1">
        <text>Hydrolysis of alpha-(2-&gt;3)-, alpha-(2-&gt;6)-, alpha-(2-&gt;8)- glycosidic linkages of terminal sialic acid residues in oligosaccharides, glycoproteins, glycolipids, colominic acid and synthetic substrates.</text>
        <dbReference type="EC" id="3.2.1.18"/>
    </reaction>
</comment>
<dbReference type="InterPro" id="IPR008377">
    <property type="entry name" value="Sialidase_trypan"/>
</dbReference>
<dbReference type="EMBL" id="WNXC01000001">
    <property type="protein sequence ID" value="MBB2147780.1"/>
    <property type="molecule type" value="Genomic_DNA"/>
</dbReference>
<feature type="domain" description="Sialidase" evidence="6">
    <location>
        <begin position="211"/>
        <end position="499"/>
    </location>
</feature>
<reference evidence="8 9" key="1">
    <citation type="submission" date="2019-11" db="EMBL/GenBank/DDBJ databases">
        <title>Description of Pedobacter sp. LMG 31462T.</title>
        <authorList>
            <person name="Carlier A."/>
            <person name="Qi S."/>
            <person name="Vandamme P."/>
        </authorList>
    </citation>
    <scope>NUCLEOTIDE SEQUENCE [LARGE SCALE GENOMIC DNA]</scope>
    <source>
        <strain evidence="8 9">LMG 31462</strain>
    </source>
</reference>
<evidence type="ECO:0000313" key="8">
    <source>
        <dbReference type="EMBL" id="MBB2147780.1"/>
    </source>
</evidence>
<dbReference type="CDD" id="cd15482">
    <property type="entry name" value="Sialidase_non-viral"/>
    <property type="match status" value="1"/>
</dbReference>
<evidence type="ECO:0000256" key="2">
    <source>
        <dbReference type="ARBA" id="ARBA00009348"/>
    </source>
</evidence>
<dbReference type="InterPro" id="IPR036278">
    <property type="entry name" value="Sialidase_sf"/>
</dbReference>
<feature type="chain" id="PRO_5046107448" description="exo-alpha-sialidase" evidence="5">
    <location>
        <begin position="26"/>
        <end position="524"/>
    </location>
</feature>
<keyword evidence="9" id="KW-1185">Reference proteome</keyword>
<accession>A0ABR6ERA9</accession>
<feature type="domain" description="Sialidase N-terminal" evidence="7">
    <location>
        <begin position="36"/>
        <end position="157"/>
    </location>
</feature>
<dbReference type="PANTHER" id="PTHR10628:SF30">
    <property type="entry name" value="EXO-ALPHA-SIALIDASE"/>
    <property type="match status" value="1"/>
</dbReference>
<keyword evidence="5" id="KW-0732">Signal</keyword>
<proteinExistence type="inferred from homology"/>
<evidence type="ECO:0000256" key="4">
    <source>
        <dbReference type="ARBA" id="ARBA00022737"/>
    </source>
</evidence>
<dbReference type="Gene3D" id="2.120.10.10">
    <property type="match status" value="1"/>
</dbReference>
<comment type="similarity">
    <text evidence="2">Belongs to the glycosyl hydrolase 33 family.</text>
</comment>
<dbReference type="Pfam" id="PF14873">
    <property type="entry name" value="BNR_assoc_N"/>
    <property type="match status" value="1"/>
</dbReference>
<feature type="signal peptide" evidence="5">
    <location>
        <begin position="1"/>
        <end position="25"/>
    </location>
</feature>
<evidence type="ECO:0000256" key="5">
    <source>
        <dbReference type="SAM" id="SignalP"/>
    </source>
</evidence>
<gene>
    <name evidence="8" type="ORF">GM920_02530</name>
</gene>
<name>A0ABR6ERA9_9SPHI</name>
<dbReference type="PANTHER" id="PTHR10628">
    <property type="entry name" value="SIALIDASE"/>
    <property type="match status" value="1"/>
</dbReference>
<dbReference type="GO" id="GO:0016787">
    <property type="term" value="F:hydrolase activity"/>
    <property type="evidence" value="ECO:0007669"/>
    <property type="project" value="UniProtKB-KW"/>
</dbReference>
<evidence type="ECO:0000313" key="9">
    <source>
        <dbReference type="Proteomes" id="UP000636110"/>
    </source>
</evidence>
<dbReference type="Proteomes" id="UP000636110">
    <property type="component" value="Unassembled WGS sequence"/>
</dbReference>
<dbReference type="SUPFAM" id="SSF50939">
    <property type="entry name" value="Sialidases"/>
    <property type="match status" value="1"/>
</dbReference>
<dbReference type="EC" id="3.2.1.18" evidence="3"/>
<comment type="caution">
    <text evidence="8">The sequence shown here is derived from an EMBL/GenBank/DDBJ whole genome shotgun (WGS) entry which is preliminary data.</text>
</comment>
<dbReference type="PRINTS" id="PR01803">
    <property type="entry name" value="TCSIALIDASE"/>
</dbReference>
<protein>
    <recommendedName>
        <fullName evidence="3">exo-alpha-sialidase</fullName>
        <ecNumber evidence="3">3.2.1.18</ecNumber>
    </recommendedName>
</protein>
<evidence type="ECO:0000259" key="7">
    <source>
        <dbReference type="Pfam" id="PF14873"/>
    </source>
</evidence>
<organism evidence="8 9">
    <name type="scientific">Pedobacter gandavensis</name>
    <dbReference type="NCBI Taxonomy" id="2679963"/>
    <lineage>
        <taxon>Bacteria</taxon>
        <taxon>Pseudomonadati</taxon>
        <taxon>Bacteroidota</taxon>
        <taxon>Sphingobacteriia</taxon>
        <taxon>Sphingobacteriales</taxon>
        <taxon>Sphingobacteriaceae</taxon>
        <taxon>Pedobacter</taxon>
    </lineage>
</organism>
<evidence type="ECO:0000256" key="3">
    <source>
        <dbReference type="ARBA" id="ARBA00012733"/>
    </source>
</evidence>
<evidence type="ECO:0000256" key="1">
    <source>
        <dbReference type="ARBA" id="ARBA00000427"/>
    </source>
</evidence>
<dbReference type="RefSeq" id="WP_182953122.1">
    <property type="nucleotide sequence ID" value="NZ_WNXC01000001.1"/>
</dbReference>
<dbReference type="InterPro" id="IPR029456">
    <property type="entry name" value="Sialidase_N"/>
</dbReference>
<dbReference type="Pfam" id="PF13088">
    <property type="entry name" value="BNR_2"/>
    <property type="match status" value="1"/>
</dbReference>
<evidence type="ECO:0000259" key="6">
    <source>
        <dbReference type="Pfam" id="PF13088"/>
    </source>
</evidence>
<dbReference type="InterPro" id="IPR011040">
    <property type="entry name" value="Sialidase"/>
</dbReference>
<dbReference type="InterPro" id="IPR026856">
    <property type="entry name" value="Sialidase_fam"/>
</dbReference>
<keyword evidence="8" id="KW-0378">Hydrolase</keyword>
<sequence>MMISQHYKYAALSVLLLATGFTAHSQNVSTKSAGLTITAQQTVNPILKRKAVNPVWRMEIEVPAEGLEFKTLSGTLNKAGITDLKFLEAYLSTENKAHEQVLDVKKRIGAVEVTGKNFQIPLDAKLAAGKQVIWISATLKPEANIDDRIELKVSNLTDAGLVKHKIGISGPLAATRLGIALRNPNDDEVNSYRIPGITETAKGTLISVYDARYKNSGDLPGNIDVGMSRSTDGGKTWEPMKIIMDMGAPHENNGVGDPSVLFDPVTKTIWVAALWSKGNRSIAGSGPGLSEDETGQFAVTSSTDDGLTWSKPYSITNQVKNPKWRLFFPGPGNGIAMADGKIVFPAQYWDENKMPHSTLIYSADHGKTWKAGVGAKSNTTESQLVETTPGKLMLNMRDNRGKFRSVATTTDMGLSWETHATSYKTLIDPVCMASLIKARVKVKGKMKDVLFFSNPNSSTDRKDLTIKVSLDLGETWQDANLLVDDRDSFGYSALTKIDDQTLGLLYEGVRDLYFVRIPVNDLIK</sequence>